<accession>A0AAD5BDT6</accession>
<dbReference type="AlphaFoldDB" id="A0AAD5BDT6"/>
<dbReference type="EMBL" id="JAIHNG010000120">
    <property type="protein sequence ID" value="KAI5957689.1"/>
    <property type="molecule type" value="Genomic_DNA"/>
</dbReference>
<keyword evidence="1" id="KW-0812">Transmembrane</keyword>
<dbReference type="Proteomes" id="UP001204833">
    <property type="component" value="Unassembled WGS sequence"/>
</dbReference>
<sequence length="101" mass="11723">MFTITQVREFTLDYFSPQSAFYSFTGLLPLIAKVIVLNPSFVDLEFFSIPRMVKSNALHLHIHARTGKQYYESVKHNYARTVWNTEMFDDCVILGGVKIRT</sequence>
<keyword evidence="1" id="KW-1133">Transmembrane helix</keyword>
<reference evidence="2 3" key="1">
    <citation type="journal article" date="2022" name="DNA Res.">
        <title>Genome analysis of five recently described species of the CUG-Ser clade uncovers Candida theae as a new hybrid lineage with pathogenic potential in the Candida parapsilosis species complex.</title>
        <authorList>
            <person name="Mixao V."/>
            <person name="Del Olmo V."/>
            <person name="Hegedusova E."/>
            <person name="Saus E."/>
            <person name="Pryszcz L."/>
            <person name="Cillingova A."/>
            <person name="Nosek J."/>
            <person name="Gabaldon T."/>
        </authorList>
    </citation>
    <scope>NUCLEOTIDE SEQUENCE [LARGE SCALE GENOMIC DNA]</scope>
    <source>
        <strain evidence="2 3">CBS 12239</strain>
    </source>
</reference>
<proteinExistence type="predicted"/>
<dbReference type="RefSeq" id="XP_051608392.1">
    <property type="nucleotide sequence ID" value="XM_051752323.1"/>
</dbReference>
<keyword evidence="1" id="KW-0472">Membrane</keyword>
<gene>
    <name evidence="2" type="ORF">KGF57_002955</name>
</gene>
<protein>
    <submittedName>
        <fullName evidence="2">Uncharacterized protein</fullName>
    </submittedName>
</protein>
<evidence type="ECO:0000256" key="1">
    <source>
        <dbReference type="SAM" id="Phobius"/>
    </source>
</evidence>
<evidence type="ECO:0000313" key="3">
    <source>
        <dbReference type="Proteomes" id="UP001204833"/>
    </source>
</evidence>
<keyword evidence="3" id="KW-1185">Reference proteome</keyword>
<comment type="caution">
    <text evidence="2">The sequence shown here is derived from an EMBL/GenBank/DDBJ whole genome shotgun (WGS) entry which is preliminary data.</text>
</comment>
<dbReference type="GeneID" id="76151014"/>
<evidence type="ECO:0000313" key="2">
    <source>
        <dbReference type="EMBL" id="KAI5957689.1"/>
    </source>
</evidence>
<name>A0AAD5BDT6_9ASCO</name>
<feature type="transmembrane region" description="Helical" evidence="1">
    <location>
        <begin position="20"/>
        <end position="42"/>
    </location>
</feature>
<organism evidence="2 3">
    <name type="scientific">Candida theae</name>
    <dbReference type="NCBI Taxonomy" id="1198502"/>
    <lineage>
        <taxon>Eukaryota</taxon>
        <taxon>Fungi</taxon>
        <taxon>Dikarya</taxon>
        <taxon>Ascomycota</taxon>
        <taxon>Saccharomycotina</taxon>
        <taxon>Pichiomycetes</taxon>
        <taxon>Debaryomycetaceae</taxon>
        <taxon>Candida/Lodderomyces clade</taxon>
        <taxon>Candida</taxon>
    </lineage>
</organism>